<feature type="coiled-coil region" evidence="1">
    <location>
        <begin position="262"/>
        <end position="293"/>
    </location>
</feature>
<organism evidence="2">
    <name type="scientific">viral metagenome</name>
    <dbReference type="NCBI Taxonomy" id="1070528"/>
    <lineage>
        <taxon>unclassified sequences</taxon>
        <taxon>metagenomes</taxon>
        <taxon>organismal metagenomes</taxon>
    </lineage>
</organism>
<dbReference type="EMBL" id="MN740114">
    <property type="protein sequence ID" value="QHT88288.1"/>
    <property type="molecule type" value="Genomic_DNA"/>
</dbReference>
<evidence type="ECO:0000256" key="1">
    <source>
        <dbReference type="SAM" id="Coils"/>
    </source>
</evidence>
<dbReference type="AlphaFoldDB" id="A0A6C0I5K4"/>
<protein>
    <submittedName>
        <fullName evidence="2">Uncharacterized protein</fullName>
    </submittedName>
</protein>
<proteinExistence type="predicted"/>
<feature type="coiled-coil region" evidence="1">
    <location>
        <begin position="15"/>
        <end position="57"/>
    </location>
</feature>
<keyword evidence="1" id="KW-0175">Coiled coil</keyword>
<accession>A0A6C0I5K4</accession>
<evidence type="ECO:0000313" key="2">
    <source>
        <dbReference type="EMBL" id="QHT88288.1"/>
    </source>
</evidence>
<reference evidence="2" key="1">
    <citation type="journal article" date="2020" name="Nature">
        <title>Giant virus diversity and host interactions through global metagenomics.</title>
        <authorList>
            <person name="Schulz F."/>
            <person name="Roux S."/>
            <person name="Paez-Espino D."/>
            <person name="Jungbluth S."/>
            <person name="Walsh D.A."/>
            <person name="Denef V.J."/>
            <person name="McMahon K.D."/>
            <person name="Konstantinidis K.T."/>
            <person name="Eloe-Fadrosh E.A."/>
            <person name="Kyrpides N.C."/>
            <person name="Woyke T."/>
        </authorList>
    </citation>
    <scope>NUCLEOTIDE SEQUENCE</scope>
    <source>
        <strain evidence="2">GVMAG-M-3300023184-50</strain>
    </source>
</reference>
<sequence length="399" mass="47077">MSLANYAEEYEALLNTRMKQGIEQVNADIEKYRAEQMVKIADELREAQKQQIAAELEAERNTSFTHLHQQIRSFMDELKLLEEHTKLRLTERISLHEKSETERLICEQKVRLAKEREESLRQYELLQAKSIADLDLEHKRLKEEKLSVLMIETELQRVKIRQTLEDQNQSAIYEFRMRLSDEYAHTEAAERKRNEDAIASLKLDHAKAASDANTDLLRRLQEEGEAQTKAHKAKLHDEFARLRHVEKMLLQDELANETRKYKESVKAEHAEFVRRLQESQEQQKRDYAALLNNEKIAMEADRIREHAVECEQFRLKTESEFEAIRVKSKQALDEEIRMIRGELLDNVLQEIDIYKAALIADSKKEVELIKQRELEEMRESLYVLAMERVREKMSGTSSI</sequence>
<name>A0A6C0I5K4_9ZZZZ</name>